<dbReference type="GO" id="GO:0016705">
    <property type="term" value="F:oxidoreductase activity, acting on paired donors, with incorporation or reduction of molecular oxygen"/>
    <property type="evidence" value="ECO:0007669"/>
    <property type="project" value="InterPro"/>
</dbReference>
<dbReference type="PROSITE" id="PS00086">
    <property type="entry name" value="CYTOCHROME_P450"/>
    <property type="match status" value="1"/>
</dbReference>
<dbReference type="InterPro" id="IPR001128">
    <property type="entry name" value="Cyt_P450"/>
</dbReference>
<keyword evidence="4" id="KW-0560">Oxidoreductase</keyword>
<keyword evidence="7" id="KW-1185">Reference proteome</keyword>
<dbReference type="GO" id="GO:0020037">
    <property type="term" value="F:heme binding"/>
    <property type="evidence" value="ECO:0007669"/>
    <property type="project" value="InterPro"/>
</dbReference>
<dbReference type="AlphaFoldDB" id="A0A5S4F8W0"/>
<dbReference type="InterPro" id="IPR050121">
    <property type="entry name" value="Cytochrome_P450_monoxygenase"/>
</dbReference>
<dbReference type="EMBL" id="VCKX01000434">
    <property type="protein sequence ID" value="TMR13050.1"/>
    <property type="molecule type" value="Genomic_DNA"/>
</dbReference>
<dbReference type="Proteomes" id="UP000306628">
    <property type="component" value="Unassembled WGS sequence"/>
</dbReference>
<evidence type="ECO:0000313" key="6">
    <source>
        <dbReference type="EMBL" id="TMR13050.1"/>
    </source>
</evidence>
<keyword evidence="3 4" id="KW-0349">Heme</keyword>
<sequence length="568" mass="60547">MDGGEAGPVVVDGSADPAVEPVVDSVVDSVDGGDAVARVSPVLPHPAATSPSATSNGTAYDLMHSHLPVSPPSSRPAEQGSTHSAAHPPGRAGISGPCAAHFAQSSPALILGGKCCPSPVAWRRGPIMDIARSLSAVPFAPGHLPVLGHLPAFRKEPLGFLLRLRSAGDAVRIGLGRREFVFFSDPGLVHDVLVGKAPSFGNGAFLDRIGPLIQEGALLVLPYEQHLPYRKRLNPQFRHVRIAAMSAAAVQNAQELAGQWPVGQPFRLDHALQRLSAANSCSALLGRRLPAEAEIAVARAAMTIGSLLTARALLPAWMSRLPLPANRRFVRACELLRSVVREHAQGEADSLLHWLAGEAVEAAGATERPASERLMGDAATVLFGGIETVSSVMAWFFWELSRHPAVARQVWEEVASVTGEHGVRGTDRGSFRLLEAALWETLRLHPGIVFTRRVEHAVVVGGVALPAGTELLVSPYAMHRDPASFPQPDEFVPRRWLGRAESPGHAYLPFGAGHRKCLGDNQAMAQMTLSLATIGSRWTVEVTNAAAVRERVAATTRPDRLEAVVHPR</sequence>
<feature type="binding site" description="axial binding residue" evidence="3">
    <location>
        <position position="517"/>
    </location>
    <ligand>
        <name>heme</name>
        <dbReference type="ChEBI" id="CHEBI:30413"/>
    </ligand>
    <ligandPart>
        <name>Fe</name>
        <dbReference type="ChEBI" id="CHEBI:18248"/>
    </ligandPart>
</feature>
<proteinExistence type="inferred from homology"/>
<evidence type="ECO:0000256" key="3">
    <source>
        <dbReference type="PIRSR" id="PIRSR602401-1"/>
    </source>
</evidence>
<accession>A0A5S4F8W0</accession>
<comment type="similarity">
    <text evidence="2 4">Belongs to the cytochrome P450 family.</text>
</comment>
<dbReference type="PANTHER" id="PTHR24305">
    <property type="entry name" value="CYTOCHROME P450"/>
    <property type="match status" value="1"/>
</dbReference>
<comment type="caution">
    <text evidence="6">The sequence shown here is derived from an EMBL/GenBank/DDBJ whole genome shotgun (WGS) entry which is preliminary data.</text>
</comment>
<dbReference type="PRINTS" id="PR00385">
    <property type="entry name" value="P450"/>
</dbReference>
<evidence type="ECO:0000256" key="2">
    <source>
        <dbReference type="ARBA" id="ARBA00010617"/>
    </source>
</evidence>
<dbReference type="OrthoDB" id="3217230at2"/>
<feature type="region of interest" description="Disordered" evidence="5">
    <location>
        <begin position="42"/>
        <end position="92"/>
    </location>
</feature>
<keyword evidence="3 4" id="KW-0479">Metal-binding</keyword>
<dbReference type="InterPro" id="IPR036396">
    <property type="entry name" value="Cyt_P450_sf"/>
</dbReference>
<evidence type="ECO:0000256" key="1">
    <source>
        <dbReference type="ARBA" id="ARBA00001971"/>
    </source>
</evidence>
<comment type="cofactor">
    <cofactor evidence="1 3">
        <name>heme</name>
        <dbReference type="ChEBI" id="CHEBI:30413"/>
    </cofactor>
</comment>
<organism evidence="6 7">
    <name type="scientific">Nonomuraea zeae</name>
    <dbReference type="NCBI Taxonomy" id="1642303"/>
    <lineage>
        <taxon>Bacteria</taxon>
        <taxon>Bacillati</taxon>
        <taxon>Actinomycetota</taxon>
        <taxon>Actinomycetes</taxon>
        <taxon>Streptosporangiales</taxon>
        <taxon>Streptosporangiaceae</taxon>
        <taxon>Nonomuraea</taxon>
    </lineage>
</organism>
<dbReference type="PANTHER" id="PTHR24305:SF166">
    <property type="entry name" value="CYTOCHROME P450 12A4, MITOCHONDRIAL-RELATED"/>
    <property type="match status" value="1"/>
</dbReference>
<keyword evidence="4" id="KW-0503">Monooxygenase</keyword>
<protein>
    <submittedName>
        <fullName evidence="6">Cytochrome P450</fullName>
    </submittedName>
</protein>
<dbReference type="PRINTS" id="PR00463">
    <property type="entry name" value="EP450I"/>
</dbReference>
<evidence type="ECO:0000256" key="5">
    <source>
        <dbReference type="SAM" id="MobiDB-lite"/>
    </source>
</evidence>
<dbReference type="SUPFAM" id="SSF48264">
    <property type="entry name" value="Cytochrome P450"/>
    <property type="match status" value="1"/>
</dbReference>
<keyword evidence="3 4" id="KW-0408">Iron</keyword>
<reference evidence="6 7" key="1">
    <citation type="submission" date="2019-05" db="EMBL/GenBank/DDBJ databases">
        <title>Draft genome sequence of Nonomuraea zeae DSM 100528.</title>
        <authorList>
            <person name="Saricaoglu S."/>
            <person name="Isik K."/>
        </authorList>
    </citation>
    <scope>NUCLEOTIDE SEQUENCE [LARGE SCALE GENOMIC DNA]</scope>
    <source>
        <strain evidence="6 7">DSM 100528</strain>
    </source>
</reference>
<dbReference type="InterPro" id="IPR017972">
    <property type="entry name" value="Cyt_P450_CS"/>
</dbReference>
<dbReference type="GO" id="GO:0004497">
    <property type="term" value="F:monooxygenase activity"/>
    <property type="evidence" value="ECO:0007669"/>
    <property type="project" value="UniProtKB-KW"/>
</dbReference>
<dbReference type="Pfam" id="PF00067">
    <property type="entry name" value="p450"/>
    <property type="match status" value="1"/>
</dbReference>
<dbReference type="Gene3D" id="1.10.630.10">
    <property type="entry name" value="Cytochrome P450"/>
    <property type="match status" value="1"/>
</dbReference>
<evidence type="ECO:0000256" key="4">
    <source>
        <dbReference type="RuleBase" id="RU000461"/>
    </source>
</evidence>
<gene>
    <name evidence="6" type="ORF">ETD85_57895</name>
</gene>
<dbReference type="GO" id="GO:0005506">
    <property type="term" value="F:iron ion binding"/>
    <property type="evidence" value="ECO:0007669"/>
    <property type="project" value="InterPro"/>
</dbReference>
<evidence type="ECO:0000313" key="7">
    <source>
        <dbReference type="Proteomes" id="UP000306628"/>
    </source>
</evidence>
<feature type="compositionally biased region" description="Polar residues" evidence="5">
    <location>
        <begin position="49"/>
        <end position="58"/>
    </location>
</feature>
<name>A0A5S4F8W0_9ACTN</name>
<dbReference type="InterPro" id="IPR002401">
    <property type="entry name" value="Cyt_P450_E_grp-I"/>
</dbReference>